<accession>A0A1E5LK77</accession>
<keyword evidence="3" id="KW-1185">Reference proteome</keyword>
<keyword evidence="1" id="KW-1133">Transmembrane helix</keyword>
<protein>
    <submittedName>
        <fullName evidence="2">Uncharacterized protein</fullName>
    </submittedName>
</protein>
<dbReference type="OrthoDB" id="2969924at2"/>
<evidence type="ECO:0000256" key="1">
    <source>
        <dbReference type="SAM" id="Phobius"/>
    </source>
</evidence>
<organism evidence="2 3">
    <name type="scientific">Bacillus solimangrovi</name>
    <dbReference type="NCBI Taxonomy" id="1305675"/>
    <lineage>
        <taxon>Bacteria</taxon>
        <taxon>Bacillati</taxon>
        <taxon>Bacillota</taxon>
        <taxon>Bacilli</taxon>
        <taxon>Bacillales</taxon>
        <taxon>Bacillaceae</taxon>
        <taxon>Bacillus</taxon>
    </lineage>
</organism>
<keyword evidence="1" id="KW-0472">Membrane</keyword>
<dbReference type="AlphaFoldDB" id="A0A1E5LK77"/>
<dbReference type="RefSeq" id="WP_069715405.1">
    <property type="nucleotide sequence ID" value="NZ_MJEH01000001.1"/>
</dbReference>
<name>A0A1E5LK77_9BACI</name>
<feature type="transmembrane region" description="Helical" evidence="1">
    <location>
        <begin position="78"/>
        <end position="99"/>
    </location>
</feature>
<keyword evidence="1" id="KW-0812">Transmembrane</keyword>
<reference evidence="2 3" key="1">
    <citation type="submission" date="2016-08" db="EMBL/GenBank/DDBJ databases">
        <title>Genome of Bacillus solimangrovi GH2-4.</title>
        <authorList>
            <person name="Lim S."/>
            <person name="Kim B.-C."/>
        </authorList>
    </citation>
    <scope>NUCLEOTIDE SEQUENCE [LARGE SCALE GENOMIC DNA]</scope>
    <source>
        <strain evidence="2 3">GH2-4</strain>
    </source>
</reference>
<proteinExistence type="predicted"/>
<evidence type="ECO:0000313" key="2">
    <source>
        <dbReference type="EMBL" id="OEH94471.1"/>
    </source>
</evidence>
<dbReference type="EMBL" id="MJEH01000001">
    <property type="protein sequence ID" value="OEH94471.1"/>
    <property type="molecule type" value="Genomic_DNA"/>
</dbReference>
<sequence length="104" mass="11787">MPLEQEVITMLIVGFSIVMGLVILATILIWSNKRTNSFAYGWTLLHLLLFSIAIYYLIKAISFDYNRPMASEEISLLVGLAGVMWAMSMLCFIIGIYNFSKRAN</sequence>
<evidence type="ECO:0000313" key="3">
    <source>
        <dbReference type="Proteomes" id="UP000095209"/>
    </source>
</evidence>
<comment type="caution">
    <text evidence="2">The sequence shown here is derived from an EMBL/GenBank/DDBJ whole genome shotgun (WGS) entry which is preliminary data.</text>
</comment>
<dbReference type="Proteomes" id="UP000095209">
    <property type="component" value="Unassembled WGS sequence"/>
</dbReference>
<gene>
    <name evidence="2" type="ORF">BFG57_07280</name>
</gene>
<feature type="transmembrane region" description="Helical" evidence="1">
    <location>
        <begin position="37"/>
        <end position="58"/>
    </location>
</feature>
<feature type="transmembrane region" description="Helical" evidence="1">
    <location>
        <begin position="6"/>
        <end position="30"/>
    </location>
</feature>